<gene>
    <name evidence="2" type="ORF">NFC81_06885</name>
</gene>
<organism evidence="2">
    <name type="scientific">Salinispirillum sp. LH 10-3-1</name>
    <dbReference type="NCBI Taxonomy" id="2952525"/>
    <lineage>
        <taxon>Bacteria</taxon>
        <taxon>Pseudomonadati</taxon>
        <taxon>Pseudomonadota</taxon>
        <taxon>Gammaproteobacteria</taxon>
        <taxon>Oceanospirillales</taxon>
        <taxon>Saccharospirillaceae</taxon>
        <taxon>Salinispirillum</taxon>
    </lineage>
</organism>
<dbReference type="EMBL" id="CP101717">
    <property type="protein sequence ID" value="WLD59499.1"/>
    <property type="molecule type" value="Genomic_DNA"/>
</dbReference>
<dbReference type="AlphaFoldDB" id="A0AB38YJ77"/>
<proteinExistence type="predicted"/>
<dbReference type="Pfam" id="PF00583">
    <property type="entry name" value="Acetyltransf_1"/>
    <property type="match status" value="1"/>
</dbReference>
<name>A0AB38YJ77_9GAMM</name>
<dbReference type="RefSeq" id="WP_304996791.1">
    <property type="nucleotide sequence ID" value="NZ_CP101717.1"/>
</dbReference>
<dbReference type="GO" id="GO:0016747">
    <property type="term" value="F:acyltransferase activity, transferring groups other than amino-acyl groups"/>
    <property type="evidence" value="ECO:0007669"/>
    <property type="project" value="InterPro"/>
</dbReference>
<dbReference type="CDD" id="cd04301">
    <property type="entry name" value="NAT_SF"/>
    <property type="match status" value="1"/>
</dbReference>
<dbReference type="Gene3D" id="3.40.630.30">
    <property type="match status" value="1"/>
</dbReference>
<dbReference type="PROSITE" id="PS51186">
    <property type="entry name" value="GNAT"/>
    <property type="match status" value="1"/>
</dbReference>
<evidence type="ECO:0000313" key="2">
    <source>
        <dbReference type="EMBL" id="WLD59499.1"/>
    </source>
</evidence>
<dbReference type="InterPro" id="IPR052742">
    <property type="entry name" value="Mito_N-acetyltransferase"/>
</dbReference>
<accession>A0AB38YJ77</accession>
<feature type="domain" description="N-acetyltransferase" evidence="1">
    <location>
        <begin position="1"/>
        <end position="160"/>
    </location>
</feature>
<evidence type="ECO:0000259" key="1">
    <source>
        <dbReference type="PROSITE" id="PS51186"/>
    </source>
</evidence>
<protein>
    <submittedName>
        <fullName evidence="2">GNAT family N-acetyltransferase</fullName>
    </submittedName>
</protein>
<dbReference type="SUPFAM" id="SSF55729">
    <property type="entry name" value="Acyl-CoA N-acyltransferases (Nat)"/>
    <property type="match status" value="1"/>
</dbReference>
<sequence length="162" mass="18318">MLREITQADFELFWPTFQSVIKAQETYAFDPTMSIEDAYQLWCVTPTKTFVYEDDGQILGSYYIKPNAMGPGNHVCNCGYMVADAARGKGVARQMCEHSQDIAVRLGFEAMQFNAVVATNEVAVKLWQKLGFVIIGTLPKAYRHGTLGYVDSYIMHKQLRTQ</sequence>
<dbReference type="InterPro" id="IPR016181">
    <property type="entry name" value="Acyl_CoA_acyltransferase"/>
</dbReference>
<dbReference type="InterPro" id="IPR000182">
    <property type="entry name" value="GNAT_dom"/>
</dbReference>
<dbReference type="PANTHER" id="PTHR43138">
    <property type="entry name" value="ACETYLTRANSFERASE, GNAT FAMILY"/>
    <property type="match status" value="1"/>
</dbReference>
<reference evidence="2" key="1">
    <citation type="submission" date="2022-07" db="EMBL/GenBank/DDBJ databases">
        <title>Complete genome sequence of Salinispirillum sp. LH10-3-1 capable of multiple carbohydrate inversion isolated from a soda lake.</title>
        <authorList>
            <person name="Liu J."/>
            <person name="Zhai Y."/>
            <person name="Zhang H."/>
            <person name="Yang H."/>
            <person name="Qu J."/>
            <person name="Li J."/>
        </authorList>
    </citation>
    <scope>NUCLEOTIDE SEQUENCE</scope>
    <source>
        <strain evidence="2">LH 10-3-1</strain>
    </source>
</reference>
<dbReference type="PANTHER" id="PTHR43138:SF1">
    <property type="entry name" value="N-ACETYLTRANSFERASE ACA1"/>
    <property type="match status" value="1"/>
</dbReference>